<dbReference type="InterPro" id="IPR050496">
    <property type="entry name" value="SNF2_RAD54_helicase_repair"/>
</dbReference>
<dbReference type="CDD" id="cd18793">
    <property type="entry name" value="SF2_C_SNF"/>
    <property type="match status" value="1"/>
</dbReference>
<name>A0A2R5GB22_9STRA</name>
<dbReference type="Gene3D" id="1.20.120.850">
    <property type="entry name" value="SWI2/SNF2 ATPases, N-terminal domain"/>
    <property type="match status" value="1"/>
</dbReference>
<dbReference type="InterPro" id="IPR000330">
    <property type="entry name" value="SNF2_N"/>
</dbReference>
<dbReference type="CDD" id="cd18004">
    <property type="entry name" value="DEXHc_RAD54"/>
    <property type="match status" value="1"/>
</dbReference>
<dbReference type="PANTHER" id="PTHR45629">
    <property type="entry name" value="SNF2/RAD54 FAMILY MEMBER"/>
    <property type="match status" value="1"/>
</dbReference>
<evidence type="ECO:0000259" key="6">
    <source>
        <dbReference type="PROSITE" id="PS51192"/>
    </source>
</evidence>
<evidence type="ECO:0000256" key="1">
    <source>
        <dbReference type="ARBA" id="ARBA00022741"/>
    </source>
</evidence>
<dbReference type="SUPFAM" id="SSF52540">
    <property type="entry name" value="P-loop containing nucleoside triphosphate hydrolases"/>
    <property type="match status" value="2"/>
</dbReference>
<protein>
    <submittedName>
        <fullName evidence="8">DNA repair protein, putative</fullName>
    </submittedName>
</protein>
<evidence type="ECO:0000259" key="7">
    <source>
        <dbReference type="PROSITE" id="PS51194"/>
    </source>
</evidence>
<dbReference type="OrthoDB" id="413460at2759"/>
<keyword evidence="4" id="KW-0067">ATP-binding</keyword>
<feature type="region of interest" description="Disordered" evidence="5">
    <location>
        <begin position="884"/>
        <end position="1027"/>
    </location>
</feature>
<dbReference type="Gene3D" id="3.40.50.10810">
    <property type="entry name" value="Tandem AAA-ATPase domain"/>
    <property type="match status" value="1"/>
</dbReference>
<dbReference type="FunFam" id="3.40.50.300:FF:000332">
    <property type="entry name" value="DNA repair and recombination protein RAD54-like"/>
    <property type="match status" value="1"/>
</dbReference>
<dbReference type="PROSITE" id="PS51192">
    <property type="entry name" value="HELICASE_ATP_BIND_1"/>
    <property type="match status" value="1"/>
</dbReference>
<dbReference type="GO" id="GO:0005634">
    <property type="term" value="C:nucleus"/>
    <property type="evidence" value="ECO:0007669"/>
    <property type="project" value="TreeGrafter"/>
</dbReference>
<dbReference type="SMART" id="SM00487">
    <property type="entry name" value="DEXDc"/>
    <property type="match status" value="1"/>
</dbReference>
<dbReference type="Proteomes" id="UP000241890">
    <property type="component" value="Unassembled WGS sequence"/>
</dbReference>
<reference evidence="8 9" key="1">
    <citation type="submission" date="2017-12" db="EMBL/GenBank/DDBJ databases">
        <title>Sequencing, de novo assembly and annotation of complete genome of a new Thraustochytrid species, strain FCC1311.</title>
        <authorList>
            <person name="Sedici K."/>
            <person name="Godart F."/>
            <person name="Aiese Cigliano R."/>
            <person name="Sanseverino W."/>
            <person name="Barakat M."/>
            <person name="Ortet P."/>
            <person name="Marechal E."/>
            <person name="Cagnac O."/>
            <person name="Amato A."/>
        </authorList>
    </citation>
    <scope>NUCLEOTIDE SEQUENCE [LARGE SCALE GENOMIC DNA]</scope>
</reference>
<feature type="compositionally biased region" description="Acidic residues" evidence="5">
    <location>
        <begin position="923"/>
        <end position="978"/>
    </location>
</feature>
<dbReference type="FunFam" id="3.40.50.10810:FF:000021">
    <property type="entry name" value="DNA repair and recombination protein RAD54"/>
    <property type="match status" value="1"/>
</dbReference>
<feature type="domain" description="Helicase C-terminal" evidence="7">
    <location>
        <begin position="562"/>
        <end position="714"/>
    </location>
</feature>
<dbReference type="FunCoup" id="A0A2R5GB22">
    <property type="interactions" value="171"/>
</dbReference>
<dbReference type="InParanoid" id="A0A2R5GB22"/>
<evidence type="ECO:0000313" key="8">
    <source>
        <dbReference type="EMBL" id="GBG28207.1"/>
    </source>
</evidence>
<organism evidence="8 9">
    <name type="scientific">Hondaea fermentalgiana</name>
    <dbReference type="NCBI Taxonomy" id="2315210"/>
    <lineage>
        <taxon>Eukaryota</taxon>
        <taxon>Sar</taxon>
        <taxon>Stramenopiles</taxon>
        <taxon>Bigyra</taxon>
        <taxon>Labyrinthulomycetes</taxon>
        <taxon>Thraustochytrida</taxon>
        <taxon>Thraustochytriidae</taxon>
        <taxon>Hondaea</taxon>
    </lineage>
</organism>
<dbReference type="GO" id="GO:0015616">
    <property type="term" value="F:DNA translocase activity"/>
    <property type="evidence" value="ECO:0007669"/>
    <property type="project" value="TreeGrafter"/>
</dbReference>
<dbReference type="InterPro" id="IPR049730">
    <property type="entry name" value="SNF2/RAD54-like_C"/>
</dbReference>
<proteinExistence type="predicted"/>
<dbReference type="PANTHER" id="PTHR45629:SF7">
    <property type="entry name" value="DNA EXCISION REPAIR PROTEIN ERCC-6-RELATED"/>
    <property type="match status" value="1"/>
</dbReference>
<evidence type="ECO:0000313" key="9">
    <source>
        <dbReference type="Proteomes" id="UP000241890"/>
    </source>
</evidence>
<evidence type="ECO:0000256" key="5">
    <source>
        <dbReference type="SAM" id="MobiDB-lite"/>
    </source>
</evidence>
<dbReference type="Pfam" id="PF00271">
    <property type="entry name" value="Helicase_C"/>
    <property type="match status" value="1"/>
</dbReference>
<keyword evidence="3" id="KW-0347">Helicase</keyword>
<gene>
    <name evidence="8" type="ORF">FCC1311_044302</name>
</gene>
<feature type="region of interest" description="Disordered" evidence="5">
    <location>
        <begin position="1"/>
        <end position="37"/>
    </location>
</feature>
<feature type="compositionally biased region" description="Basic and acidic residues" evidence="5">
    <location>
        <begin position="13"/>
        <end position="22"/>
    </location>
</feature>
<dbReference type="InterPro" id="IPR027417">
    <property type="entry name" value="P-loop_NTPase"/>
</dbReference>
<feature type="domain" description="Helicase ATP-binding" evidence="6">
    <location>
        <begin position="185"/>
        <end position="358"/>
    </location>
</feature>
<dbReference type="EMBL" id="BEYU01000040">
    <property type="protein sequence ID" value="GBG28207.1"/>
    <property type="molecule type" value="Genomic_DNA"/>
</dbReference>
<keyword evidence="2" id="KW-0378">Hydrolase</keyword>
<comment type="caution">
    <text evidence="8">The sequence shown here is derived from an EMBL/GenBank/DDBJ whole genome shotgun (WGS) entry which is preliminary data.</text>
</comment>
<dbReference type="InterPro" id="IPR038718">
    <property type="entry name" value="SNF2-like_sf"/>
</dbReference>
<sequence>MRKSGAPSVAKKRALEEGRDSGASDNGLSQDASRRFNEKAMQDGDVVVHRAPVLRFLAVPQSVLARPFRPPLPKGWRMPASEVGLGQRNVGRKSLGVRRMKPIQLGAPSAKYKPLRLAGDDGSDSGSGSFQDVKDELFEKYEKDPVVLYESPTDDHKVIVEPVVGKFLREHQREGIQFLFECIAGLREFDGCGCILADDMGLGKTLQSITLLYTALRQGLEKEKPLARRVIVVTPTSLVRNWDNEIEKWLKGRVRTLALAESSKSENEKRIRAFTDTRQYDVLVISYDTFRLNASSFKSETACDLLICDEAHRLKNDQTQTSKALDLLHTRRRVLLSGTPMQNDLEEFYAMVNFCNPRVLGTVSQFRKKFQNPILTGREPDASDEEVRLSEARSQELSDIVNLFILRRTNSLLSKHLPPKLTQVVCVYMTDMQKRMYNHMIFSKVSQYEETKAAKAAAEAAGDGAAASVPKIPAQALASINAMKKLCNHPQLLYQPSSMYKEQRARTKKVGYGLEDINQFFPPGFGASSGGSRRGGRGASAVESAGYSSKHSNCEWSGKFLLCQRLLQRLRNETDDRMVIVSNYTQTLDLFSMLCSENDFPFVRLDGGSSAKRRQAMVDRLNDPTDDVFVFLLSSRAGGCGLNLIGANRLILFDPDWNPATDKQAAARVWRDGQKKRCYVYRFLATGTIEEKVFQRQLSKEGLQSVVAEEQSLESAISVTELKDLFTLREDTVSDTHDKYKCTRCDPARLASQTLKVDLDRAAKIDAEDAKKSAAASSDRPTAGSPTAAGASKRRPLVRRMKRACISGKGEAHNPPPAVPPDAVQISLPNEGDLLEWSHHITSDSVDDVILRKAGAGLVSFVFGQAIDGESLARKAALDAEKKAAEESCNKSDVTTEDADTKGTPTKASPPRKTRNERPQSESENEEAPEDDDDNDKEENEDSEDDDDNDKEDNEDSEDDDGEDDHGNSEAEEDDDANDAGRGKFADKASSASDVVEIDLEDSDEENDDGDTANKRRQNLATVQNLM</sequence>
<feature type="compositionally biased region" description="Acidic residues" evidence="5">
    <location>
        <begin position="996"/>
        <end position="1011"/>
    </location>
</feature>
<evidence type="ECO:0000256" key="2">
    <source>
        <dbReference type="ARBA" id="ARBA00022801"/>
    </source>
</evidence>
<dbReference type="GO" id="GO:0004386">
    <property type="term" value="F:helicase activity"/>
    <property type="evidence" value="ECO:0007669"/>
    <property type="project" value="UniProtKB-KW"/>
</dbReference>
<dbReference type="InterPro" id="IPR001650">
    <property type="entry name" value="Helicase_C-like"/>
</dbReference>
<accession>A0A2R5GB22</accession>
<dbReference type="AlphaFoldDB" id="A0A2R5GB22"/>
<dbReference type="GO" id="GO:0007131">
    <property type="term" value="P:reciprocal meiotic recombination"/>
    <property type="evidence" value="ECO:0007669"/>
    <property type="project" value="TreeGrafter"/>
</dbReference>
<dbReference type="GO" id="GO:0016787">
    <property type="term" value="F:hydrolase activity"/>
    <property type="evidence" value="ECO:0007669"/>
    <property type="project" value="UniProtKB-KW"/>
</dbReference>
<dbReference type="SMART" id="SM00490">
    <property type="entry name" value="HELICc"/>
    <property type="match status" value="1"/>
</dbReference>
<feature type="region of interest" description="Disordered" evidence="5">
    <location>
        <begin position="768"/>
        <end position="796"/>
    </location>
</feature>
<dbReference type="Gene3D" id="3.40.50.300">
    <property type="entry name" value="P-loop containing nucleotide triphosphate hydrolases"/>
    <property type="match status" value="1"/>
</dbReference>
<dbReference type="InterPro" id="IPR014001">
    <property type="entry name" value="Helicase_ATP-bd"/>
</dbReference>
<keyword evidence="9" id="KW-1185">Reference proteome</keyword>
<dbReference type="GO" id="GO:0045003">
    <property type="term" value="P:double-strand break repair via synthesis-dependent strand annealing"/>
    <property type="evidence" value="ECO:0007669"/>
    <property type="project" value="TreeGrafter"/>
</dbReference>
<dbReference type="PROSITE" id="PS51194">
    <property type="entry name" value="HELICASE_CTER"/>
    <property type="match status" value="1"/>
</dbReference>
<dbReference type="Pfam" id="PF00176">
    <property type="entry name" value="SNF2-rel_dom"/>
    <property type="match status" value="1"/>
</dbReference>
<keyword evidence="1" id="KW-0547">Nucleotide-binding</keyword>
<dbReference type="GO" id="GO:0005524">
    <property type="term" value="F:ATP binding"/>
    <property type="evidence" value="ECO:0007669"/>
    <property type="project" value="UniProtKB-KW"/>
</dbReference>
<evidence type="ECO:0000256" key="3">
    <source>
        <dbReference type="ARBA" id="ARBA00022806"/>
    </source>
</evidence>
<evidence type="ECO:0000256" key="4">
    <source>
        <dbReference type="ARBA" id="ARBA00022840"/>
    </source>
</evidence>